<dbReference type="AlphaFoldDB" id="A0A367RZH9"/>
<accession>A0A367RZH9</accession>
<proteinExistence type="predicted"/>
<dbReference type="EMBL" id="LXQE01000034">
    <property type="protein sequence ID" value="RCJ41120.1"/>
    <property type="molecule type" value="Genomic_DNA"/>
</dbReference>
<reference evidence="2 3" key="1">
    <citation type="submission" date="2016-04" db="EMBL/GenBank/DDBJ databases">
        <authorList>
            <person name="Evans L.H."/>
            <person name="Alamgir A."/>
            <person name="Owens N."/>
            <person name="Weber N.D."/>
            <person name="Virtaneva K."/>
            <person name="Barbian K."/>
            <person name="Babar A."/>
            <person name="Rosenke K."/>
        </authorList>
    </citation>
    <scope>NUCLEOTIDE SEQUENCE [LARGE SCALE GENOMIC DNA]</scope>
    <source>
        <strain evidence="2">NIES-2108</strain>
    </source>
</reference>
<evidence type="ECO:0000313" key="3">
    <source>
        <dbReference type="Proteomes" id="UP000252085"/>
    </source>
</evidence>
<name>A0A367RZH9_NOSPU</name>
<organism evidence="2 3">
    <name type="scientific">Nostoc punctiforme NIES-2108</name>
    <dbReference type="NCBI Taxonomy" id="1356359"/>
    <lineage>
        <taxon>Bacteria</taxon>
        <taxon>Bacillati</taxon>
        <taxon>Cyanobacteriota</taxon>
        <taxon>Cyanophyceae</taxon>
        <taxon>Nostocales</taxon>
        <taxon>Nostocaceae</taxon>
        <taxon>Nostoc</taxon>
    </lineage>
</organism>
<evidence type="ECO:0000313" key="2">
    <source>
        <dbReference type="EMBL" id="RCJ41120.1"/>
    </source>
</evidence>
<keyword evidence="1" id="KW-0472">Membrane</keyword>
<evidence type="ECO:0000256" key="1">
    <source>
        <dbReference type="SAM" id="Phobius"/>
    </source>
</evidence>
<feature type="transmembrane region" description="Helical" evidence="1">
    <location>
        <begin position="54"/>
        <end position="74"/>
    </location>
</feature>
<protein>
    <submittedName>
        <fullName evidence="2">Uncharacterized protein</fullName>
    </submittedName>
</protein>
<feature type="transmembrane region" description="Helical" evidence="1">
    <location>
        <begin position="12"/>
        <end position="34"/>
    </location>
</feature>
<gene>
    <name evidence="2" type="ORF">A6769_38870</name>
</gene>
<keyword evidence="1" id="KW-1133">Transmembrane helix</keyword>
<keyword evidence="1" id="KW-0812">Transmembrane</keyword>
<comment type="caution">
    <text evidence="2">The sequence shown here is derived from an EMBL/GenBank/DDBJ whole genome shotgun (WGS) entry which is preliminary data.</text>
</comment>
<sequence length="129" mass="13656">MREKLSNLIPTALGGLGLTVTTIGAGILILGLSGKVVTRLADALKPHELTIEKMVVYGGNAGIIGLCTISVAAISQAVSDKLAEAKVEQMIAELETKHHCNGCIYYSANNYLPCAVHPELPQYCSDFTI</sequence>
<dbReference type="Proteomes" id="UP000252085">
    <property type="component" value="Unassembled WGS sequence"/>
</dbReference>